<feature type="domain" description="HTH marR-type" evidence="4">
    <location>
        <begin position="5"/>
        <end position="137"/>
    </location>
</feature>
<keyword evidence="2" id="KW-0238">DNA-binding</keyword>
<dbReference type="SUPFAM" id="SSF46785">
    <property type="entry name" value="Winged helix' DNA-binding domain"/>
    <property type="match status" value="1"/>
</dbReference>
<dbReference type="InterPro" id="IPR036390">
    <property type="entry name" value="WH_DNA-bd_sf"/>
</dbReference>
<keyword evidence="1" id="KW-0805">Transcription regulation</keyword>
<dbReference type="GO" id="GO:0003677">
    <property type="term" value="F:DNA binding"/>
    <property type="evidence" value="ECO:0007669"/>
    <property type="project" value="UniProtKB-KW"/>
</dbReference>
<keyword evidence="3" id="KW-0804">Transcription</keyword>
<accession>A0A4V5NWU2</accession>
<dbReference type="Pfam" id="PF01047">
    <property type="entry name" value="MarR"/>
    <property type="match status" value="1"/>
</dbReference>
<comment type="caution">
    <text evidence="5">The sequence shown here is derived from an EMBL/GenBank/DDBJ whole genome shotgun (WGS) entry which is preliminary data.</text>
</comment>
<dbReference type="GO" id="GO:0003700">
    <property type="term" value="F:DNA-binding transcription factor activity"/>
    <property type="evidence" value="ECO:0007669"/>
    <property type="project" value="InterPro"/>
</dbReference>
<keyword evidence="6" id="KW-1185">Reference proteome</keyword>
<dbReference type="OrthoDB" id="5327581at2"/>
<dbReference type="InterPro" id="IPR036388">
    <property type="entry name" value="WH-like_DNA-bd_sf"/>
</dbReference>
<protein>
    <submittedName>
        <fullName evidence="5">MarR family transcriptional regulator</fullName>
    </submittedName>
</protein>
<evidence type="ECO:0000256" key="1">
    <source>
        <dbReference type="ARBA" id="ARBA00023015"/>
    </source>
</evidence>
<dbReference type="SMART" id="SM00347">
    <property type="entry name" value="HTH_MARR"/>
    <property type="match status" value="1"/>
</dbReference>
<name>A0A4V5NWU2_9SPHI</name>
<dbReference type="Proteomes" id="UP000308181">
    <property type="component" value="Unassembled WGS sequence"/>
</dbReference>
<dbReference type="RefSeq" id="WP_136827190.1">
    <property type="nucleotide sequence ID" value="NZ_SWBP01000005.1"/>
</dbReference>
<dbReference type="PANTHER" id="PTHR42756:SF1">
    <property type="entry name" value="TRANSCRIPTIONAL REPRESSOR OF EMRAB OPERON"/>
    <property type="match status" value="1"/>
</dbReference>
<organism evidence="5 6">
    <name type="scientific">Pedobacter cryophilus</name>
    <dbReference type="NCBI Taxonomy" id="2571271"/>
    <lineage>
        <taxon>Bacteria</taxon>
        <taxon>Pseudomonadati</taxon>
        <taxon>Bacteroidota</taxon>
        <taxon>Sphingobacteriia</taxon>
        <taxon>Sphingobacteriales</taxon>
        <taxon>Sphingobacteriaceae</taxon>
        <taxon>Pedobacter</taxon>
    </lineage>
</organism>
<reference evidence="5 6" key="1">
    <citation type="submission" date="2019-04" db="EMBL/GenBank/DDBJ databases">
        <title>Pedobacter sp. AR-3-17 sp. nov., isolated from Arctic soil.</title>
        <authorList>
            <person name="Dahal R.H."/>
            <person name="Kim D.-U."/>
        </authorList>
    </citation>
    <scope>NUCLEOTIDE SEQUENCE [LARGE SCALE GENOMIC DNA]</scope>
    <source>
        <strain evidence="5 6">AR-3-17</strain>
    </source>
</reference>
<sequence>MSKYEEPLIYQLIQITKKYLGAFSDISQHIPLERYHYALLLIDEHRETLTQKALAELLQVDKSFLVTMIDYLTSNGFVYRETNLEDRRQQVIKLTSKAKKVIPDIDTSFKTLNAKAFENIPEEDVKTFFKTIELLQGNLTHKHQHEVILDYKTIKS</sequence>
<evidence type="ECO:0000313" key="5">
    <source>
        <dbReference type="EMBL" id="TKB96323.1"/>
    </source>
</evidence>
<dbReference type="AlphaFoldDB" id="A0A4V5NWU2"/>
<evidence type="ECO:0000256" key="3">
    <source>
        <dbReference type="ARBA" id="ARBA00023163"/>
    </source>
</evidence>
<proteinExistence type="predicted"/>
<evidence type="ECO:0000313" key="6">
    <source>
        <dbReference type="Proteomes" id="UP000308181"/>
    </source>
</evidence>
<gene>
    <name evidence="5" type="ORF">FA046_14150</name>
</gene>
<dbReference type="EMBL" id="SWBP01000005">
    <property type="protein sequence ID" value="TKB96323.1"/>
    <property type="molecule type" value="Genomic_DNA"/>
</dbReference>
<dbReference type="Gene3D" id="1.10.10.10">
    <property type="entry name" value="Winged helix-like DNA-binding domain superfamily/Winged helix DNA-binding domain"/>
    <property type="match status" value="1"/>
</dbReference>
<evidence type="ECO:0000256" key="2">
    <source>
        <dbReference type="ARBA" id="ARBA00023125"/>
    </source>
</evidence>
<dbReference type="PROSITE" id="PS50995">
    <property type="entry name" value="HTH_MARR_2"/>
    <property type="match status" value="1"/>
</dbReference>
<dbReference type="PRINTS" id="PR00598">
    <property type="entry name" value="HTHMARR"/>
</dbReference>
<dbReference type="InterPro" id="IPR000835">
    <property type="entry name" value="HTH_MarR-typ"/>
</dbReference>
<dbReference type="PANTHER" id="PTHR42756">
    <property type="entry name" value="TRANSCRIPTIONAL REGULATOR, MARR"/>
    <property type="match status" value="1"/>
</dbReference>
<evidence type="ECO:0000259" key="4">
    <source>
        <dbReference type="PROSITE" id="PS50995"/>
    </source>
</evidence>